<dbReference type="Proteomes" id="UP001172083">
    <property type="component" value="Unassembled WGS sequence"/>
</dbReference>
<sequence length="336" mass="38882">MDSLTQIVLGAAVGEATLGKKAGNKALVWGAIGGTIPDLDVILNAFLDPVQAVLAHRAFSHSIFFAILVSPILGWLLKKIYRHDDLTIKDWTKLFFWTIFTHPLLDIFTNYGTGLFYPLWEERIALNTIFVVDPAYTLPLLVAFIVTFFFKRNDKRRRWLNWAALGLSSLYLGITVINKININREVRNHLARNSIPYQRFATIPAPLNNILWSVIIQTEDGFWVGYRSILETNHKFSLRFIPQQEELLNSIYDEPQIQKLIFFSKGYYALVKADKEIVFNDLRFSTVKGWFDLKAGYVFSFYISGKKRPLLIKRKLPAEEITKEDLKILWQRITNY</sequence>
<proteinExistence type="predicted"/>
<feature type="transmembrane region" description="Helical" evidence="1">
    <location>
        <begin position="159"/>
        <end position="177"/>
    </location>
</feature>
<keyword evidence="3" id="KW-1185">Reference proteome</keyword>
<evidence type="ECO:0000313" key="3">
    <source>
        <dbReference type="Proteomes" id="UP001172083"/>
    </source>
</evidence>
<dbReference type="InterPro" id="IPR007404">
    <property type="entry name" value="YdjM-like"/>
</dbReference>
<keyword evidence="1" id="KW-1133">Transmembrane helix</keyword>
<dbReference type="InterPro" id="IPR053170">
    <property type="entry name" value="Transcription_regulator"/>
</dbReference>
<dbReference type="RefSeq" id="WP_346761920.1">
    <property type="nucleotide sequence ID" value="NZ_JAUJEB010000009.1"/>
</dbReference>
<protein>
    <submittedName>
        <fullName evidence="2">Metal-dependent hydrolase</fullName>
    </submittedName>
</protein>
<dbReference type="Pfam" id="PF04307">
    <property type="entry name" value="YdjM"/>
    <property type="match status" value="1"/>
</dbReference>
<evidence type="ECO:0000256" key="1">
    <source>
        <dbReference type="SAM" id="Phobius"/>
    </source>
</evidence>
<gene>
    <name evidence="2" type="ORF">QQ020_31250</name>
</gene>
<comment type="caution">
    <text evidence="2">The sequence shown here is derived from an EMBL/GenBank/DDBJ whole genome shotgun (WGS) entry which is preliminary data.</text>
</comment>
<feature type="transmembrane region" description="Helical" evidence="1">
    <location>
        <begin position="129"/>
        <end position="150"/>
    </location>
</feature>
<name>A0ABT8LJX3_9BACT</name>
<dbReference type="PANTHER" id="PTHR40031:SF1">
    <property type="entry name" value="MEMBRANE-BOUND METAL-DEPENDENT HYDROLASE"/>
    <property type="match status" value="1"/>
</dbReference>
<keyword evidence="2" id="KW-0378">Hydrolase</keyword>
<feature type="transmembrane region" description="Helical" evidence="1">
    <location>
        <begin position="58"/>
        <end position="77"/>
    </location>
</feature>
<evidence type="ECO:0000313" key="2">
    <source>
        <dbReference type="EMBL" id="MDN5216588.1"/>
    </source>
</evidence>
<dbReference type="GO" id="GO:0016787">
    <property type="term" value="F:hydrolase activity"/>
    <property type="evidence" value="ECO:0007669"/>
    <property type="project" value="UniProtKB-KW"/>
</dbReference>
<keyword evidence="1" id="KW-0472">Membrane</keyword>
<dbReference type="EMBL" id="JAUJEB010000009">
    <property type="protein sequence ID" value="MDN5216588.1"/>
    <property type="molecule type" value="Genomic_DNA"/>
</dbReference>
<reference evidence="2" key="1">
    <citation type="submission" date="2023-06" db="EMBL/GenBank/DDBJ databases">
        <title>Genomic of Agaribacillus aureum.</title>
        <authorList>
            <person name="Wang G."/>
        </authorList>
    </citation>
    <scope>NUCLEOTIDE SEQUENCE</scope>
    <source>
        <strain evidence="2">BMA12</strain>
    </source>
</reference>
<organism evidence="2 3">
    <name type="scientific">Agaribacillus aureus</name>
    <dbReference type="NCBI Taxonomy" id="3051825"/>
    <lineage>
        <taxon>Bacteria</taxon>
        <taxon>Pseudomonadati</taxon>
        <taxon>Bacteroidota</taxon>
        <taxon>Cytophagia</taxon>
        <taxon>Cytophagales</taxon>
        <taxon>Splendidivirgaceae</taxon>
        <taxon>Agaribacillus</taxon>
    </lineage>
</organism>
<feature type="transmembrane region" description="Helical" evidence="1">
    <location>
        <begin position="97"/>
        <end position="117"/>
    </location>
</feature>
<dbReference type="PANTHER" id="PTHR40031">
    <property type="entry name" value="HYPOTHETICAL MEMBRANE SPANNING PROTEIN"/>
    <property type="match status" value="1"/>
</dbReference>
<accession>A0ABT8LJX3</accession>
<keyword evidence="1" id="KW-0812">Transmembrane</keyword>